<dbReference type="InterPro" id="IPR036779">
    <property type="entry name" value="LysM_dom_sf"/>
</dbReference>
<feature type="compositionally biased region" description="Low complexity" evidence="1">
    <location>
        <begin position="193"/>
        <end position="202"/>
    </location>
</feature>
<reference evidence="2" key="1">
    <citation type="submission" date="2020-06" db="EMBL/GenBank/DDBJ databases">
        <authorList>
            <consortium name="Plant Systems Biology data submission"/>
        </authorList>
    </citation>
    <scope>NUCLEOTIDE SEQUENCE</scope>
    <source>
        <strain evidence="2">D6</strain>
    </source>
</reference>
<accession>A0A9N8H4F4</accession>
<dbReference type="PANTHER" id="PTHR20932">
    <property type="entry name" value="LYSM AND PUTATIVE PEPTIDOGLYCAN-BINDING DOMAIN-CONTAINING PROTEIN"/>
    <property type="match status" value="1"/>
</dbReference>
<organism evidence="2 3">
    <name type="scientific">Seminavis robusta</name>
    <dbReference type="NCBI Taxonomy" id="568900"/>
    <lineage>
        <taxon>Eukaryota</taxon>
        <taxon>Sar</taxon>
        <taxon>Stramenopiles</taxon>
        <taxon>Ochrophyta</taxon>
        <taxon>Bacillariophyta</taxon>
        <taxon>Bacillariophyceae</taxon>
        <taxon>Bacillariophycidae</taxon>
        <taxon>Naviculales</taxon>
        <taxon>Naviculaceae</taxon>
        <taxon>Seminavis</taxon>
    </lineage>
</organism>
<proteinExistence type="predicted"/>
<dbReference type="Proteomes" id="UP001153069">
    <property type="component" value="Unassembled WGS sequence"/>
</dbReference>
<keyword evidence="3" id="KW-1185">Reference proteome</keyword>
<comment type="caution">
    <text evidence="2">The sequence shown here is derived from an EMBL/GenBank/DDBJ whole genome shotgun (WGS) entry which is preliminary data.</text>
</comment>
<evidence type="ECO:0000313" key="2">
    <source>
        <dbReference type="EMBL" id="CAB9499452.1"/>
    </source>
</evidence>
<feature type="region of interest" description="Disordered" evidence="1">
    <location>
        <begin position="138"/>
        <end position="204"/>
    </location>
</feature>
<dbReference type="OrthoDB" id="2107166at2759"/>
<dbReference type="AlphaFoldDB" id="A0A9N8H4F4"/>
<evidence type="ECO:0000313" key="3">
    <source>
        <dbReference type="Proteomes" id="UP001153069"/>
    </source>
</evidence>
<feature type="compositionally biased region" description="Polar residues" evidence="1">
    <location>
        <begin position="171"/>
        <end position="182"/>
    </location>
</feature>
<sequence>MDLTELGGSAVAVANEPKIRWTMFVEAEVVLICRKVPKEVLDAVGFFEWNRFCDRLDKGLKPLRKLNFFNKKNECCGQSEENSAKATALEAIQVTCDKLSQRYPYLQFSLFFPFHSRLTENWHIQATATALPSNAEAGAPLQQDNTETEETARSDTVSDEGEASLPLPVSDSASDGTSTNDSRATELDDDPNNDNPLALQPQKPISERASFLRSSGLGVLGVDYIEHELQPSDTLNGLCLAYNIAPSRLKHANLLSGENDSLVLAPKILAIPITDGFYSRVPDTESEDYKLNALKRQVPKIGTKEAKAYLELSDWVLEDALAMAKEDIEWEKGNNDDLF</sequence>
<dbReference type="Gene3D" id="3.10.350.10">
    <property type="entry name" value="LysM domain"/>
    <property type="match status" value="1"/>
</dbReference>
<name>A0A9N8H4F4_9STRA</name>
<evidence type="ECO:0000256" key="1">
    <source>
        <dbReference type="SAM" id="MobiDB-lite"/>
    </source>
</evidence>
<dbReference type="EMBL" id="CAICTM010000060">
    <property type="protein sequence ID" value="CAB9499452.1"/>
    <property type="molecule type" value="Genomic_DNA"/>
</dbReference>
<dbReference type="InterPro" id="IPR045030">
    <property type="entry name" value="LYSM1-4"/>
</dbReference>
<protein>
    <recommendedName>
        <fullName evidence="4">LysM domain-containing protein</fullName>
    </recommendedName>
</protein>
<evidence type="ECO:0008006" key="4">
    <source>
        <dbReference type="Google" id="ProtNLM"/>
    </source>
</evidence>
<gene>
    <name evidence="2" type="ORF">SEMRO_61_G035050.1</name>
</gene>
<dbReference type="PANTHER" id="PTHR20932:SF8">
    <property type="entry name" value="LD22649P"/>
    <property type="match status" value="1"/>
</dbReference>